<dbReference type="EMBL" id="AACSBQ010000020">
    <property type="protein sequence ID" value="EAL8903788.1"/>
    <property type="molecule type" value="Genomic_DNA"/>
</dbReference>
<dbReference type="AlphaFoldDB" id="A0A5L8Z9E0"/>
<evidence type="ECO:0000313" key="1">
    <source>
        <dbReference type="EMBL" id="EAL8903788.1"/>
    </source>
</evidence>
<accession>A0A5L8Z9E0</accession>
<protein>
    <submittedName>
        <fullName evidence="1">Uncharacterized protein</fullName>
    </submittedName>
</protein>
<reference evidence="1" key="1">
    <citation type="submission" date="2018-08" db="EMBL/GenBank/DDBJ databases">
        <authorList>
            <consortium name="PulseNet: The National Subtyping Network for Foodborne Disease Surveillance"/>
            <person name="Tarr C.L."/>
            <person name="Trees E."/>
            <person name="Katz L.S."/>
            <person name="Carleton-Romer H.A."/>
            <person name="Stroika S."/>
            <person name="Kucerova Z."/>
            <person name="Roache K.F."/>
            <person name="Sabol A.L."/>
            <person name="Besser J."/>
            <person name="Gerner-Smidt P."/>
        </authorList>
    </citation>
    <scope>NUCLEOTIDE SEQUENCE</scope>
    <source>
        <strain evidence="1">PNUSAC005770</strain>
    </source>
</reference>
<gene>
    <name evidence="1" type="ORF">D0B03_05620</name>
</gene>
<sequence>MNAKGLQPDGVNLPPRKAVIQYAVYCSCNYTLNALRSQGLLSNPPAMEVFYNPFGIILNFFKSLLLS</sequence>
<proteinExistence type="predicted"/>
<comment type="caution">
    <text evidence="1">The sequence shown here is derived from an EMBL/GenBank/DDBJ whole genome shotgun (WGS) entry which is preliminary data.</text>
</comment>
<organism evidence="1">
    <name type="scientific">Campylobacter upsaliensis</name>
    <dbReference type="NCBI Taxonomy" id="28080"/>
    <lineage>
        <taxon>Bacteria</taxon>
        <taxon>Pseudomonadati</taxon>
        <taxon>Campylobacterota</taxon>
        <taxon>Epsilonproteobacteria</taxon>
        <taxon>Campylobacterales</taxon>
        <taxon>Campylobacteraceae</taxon>
        <taxon>Campylobacter</taxon>
    </lineage>
</organism>
<name>A0A5L8Z9E0_CAMUP</name>